<dbReference type="Gene3D" id="2.60.120.200">
    <property type="match status" value="1"/>
</dbReference>
<dbReference type="Proteomes" id="UP000570474">
    <property type="component" value="Unassembled WGS sequence"/>
</dbReference>
<dbReference type="SUPFAM" id="SSF49265">
    <property type="entry name" value="Fibronectin type III"/>
    <property type="match status" value="1"/>
</dbReference>
<evidence type="ECO:0000259" key="4">
    <source>
        <dbReference type="PROSITE" id="PS51762"/>
    </source>
</evidence>
<dbReference type="Pfam" id="PF00041">
    <property type="entry name" value="fn3"/>
    <property type="match status" value="1"/>
</dbReference>
<feature type="domain" description="GH16" evidence="4">
    <location>
        <begin position="122"/>
        <end position="389"/>
    </location>
</feature>
<feature type="signal peptide" evidence="2">
    <location>
        <begin position="1"/>
        <end position="17"/>
    </location>
</feature>
<dbReference type="EMBL" id="JABAIA010000004">
    <property type="protein sequence ID" value="NLR68726.1"/>
    <property type="molecule type" value="Genomic_DNA"/>
</dbReference>
<dbReference type="PROSITE" id="PS50853">
    <property type="entry name" value="FN3"/>
    <property type="match status" value="1"/>
</dbReference>
<organism evidence="5 6">
    <name type="scientific">Chitinophaga varians</name>
    <dbReference type="NCBI Taxonomy" id="2202339"/>
    <lineage>
        <taxon>Bacteria</taxon>
        <taxon>Pseudomonadati</taxon>
        <taxon>Bacteroidota</taxon>
        <taxon>Chitinophagia</taxon>
        <taxon>Chitinophagales</taxon>
        <taxon>Chitinophagaceae</taxon>
        <taxon>Chitinophaga</taxon>
    </lineage>
</organism>
<evidence type="ECO:0000256" key="2">
    <source>
        <dbReference type="SAM" id="SignalP"/>
    </source>
</evidence>
<dbReference type="InterPro" id="IPR013783">
    <property type="entry name" value="Ig-like_fold"/>
</dbReference>
<feature type="domain" description="Fibronectin type-III" evidence="3">
    <location>
        <begin position="22"/>
        <end position="112"/>
    </location>
</feature>
<evidence type="ECO:0000256" key="1">
    <source>
        <dbReference type="ARBA" id="ARBA00006865"/>
    </source>
</evidence>
<accession>A0A847S187</accession>
<proteinExistence type="inferred from homology"/>
<comment type="similarity">
    <text evidence="1">Belongs to the glycosyl hydrolase 16 family.</text>
</comment>
<dbReference type="GO" id="GO:0005975">
    <property type="term" value="P:carbohydrate metabolic process"/>
    <property type="evidence" value="ECO:0007669"/>
    <property type="project" value="InterPro"/>
</dbReference>
<gene>
    <name evidence="5" type="ORF">HGH92_30770</name>
</gene>
<keyword evidence="2" id="KW-0732">Signal</keyword>
<dbReference type="AlphaFoldDB" id="A0A847S187"/>
<dbReference type="CDD" id="cd00063">
    <property type="entry name" value="FN3"/>
    <property type="match status" value="1"/>
</dbReference>
<feature type="chain" id="PRO_5032571300" evidence="2">
    <location>
        <begin position="18"/>
        <end position="528"/>
    </location>
</feature>
<dbReference type="InterPro" id="IPR036116">
    <property type="entry name" value="FN3_sf"/>
</dbReference>
<dbReference type="Gene3D" id="2.60.120.260">
    <property type="entry name" value="Galactose-binding domain-like"/>
    <property type="match status" value="1"/>
</dbReference>
<dbReference type="RefSeq" id="WP_168874682.1">
    <property type="nucleotide sequence ID" value="NZ_JABAIA010000004.1"/>
</dbReference>
<protein>
    <submittedName>
        <fullName evidence="5">Family 16 glycosylhydrolase</fullName>
    </submittedName>
</protein>
<evidence type="ECO:0000313" key="5">
    <source>
        <dbReference type="EMBL" id="NLR68726.1"/>
    </source>
</evidence>
<evidence type="ECO:0000259" key="3">
    <source>
        <dbReference type="PROSITE" id="PS50853"/>
    </source>
</evidence>
<dbReference type="Gene3D" id="2.60.40.10">
    <property type="entry name" value="Immunoglobulins"/>
    <property type="match status" value="1"/>
</dbReference>
<dbReference type="InterPro" id="IPR013320">
    <property type="entry name" value="ConA-like_dom_sf"/>
</dbReference>
<evidence type="ECO:0000313" key="6">
    <source>
        <dbReference type="Proteomes" id="UP000570474"/>
    </source>
</evidence>
<comment type="caution">
    <text evidence="5">The sequence shown here is derived from an EMBL/GenBank/DDBJ whole genome shotgun (WGS) entry which is preliminary data.</text>
</comment>
<name>A0A847S187_9BACT</name>
<dbReference type="Pfam" id="PF00722">
    <property type="entry name" value="Glyco_hydro_16"/>
    <property type="match status" value="1"/>
</dbReference>
<dbReference type="SUPFAM" id="SSF49899">
    <property type="entry name" value="Concanavalin A-like lectins/glucanases"/>
    <property type="match status" value="1"/>
</dbReference>
<dbReference type="InterPro" id="IPR000757">
    <property type="entry name" value="Beta-glucanase-like"/>
</dbReference>
<dbReference type="PROSITE" id="PS51762">
    <property type="entry name" value="GH16_2"/>
    <property type="match status" value="1"/>
</dbReference>
<dbReference type="GO" id="GO:0004553">
    <property type="term" value="F:hydrolase activity, hydrolyzing O-glycosyl compounds"/>
    <property type="evidence" value="ECO:0007669"/>
    <property type="project" value="InterPro"/>
</dbReference>
<dbReference type="CDD" id="cd00413">
    <property type="entry name" value="Glyco_hydrolase_16"/>
    <property type="match status" value="1"/>
</dbReference>
<keyword evidence="5" id="KW-0378">Hydrolase</keyword>
<reference evidence="5 6" key="1">
    <citation type="submission" date="2020-04" db="EMBL/GenBank/DDBJ databases">
        <authorList>
            <person name="Yin C."/>
        </authorList>
    </citation>
    <scope>NUCLEOTIDE SEQUENCE [LARGE SCALE GENOMIC DNA]</scope>
    <source>
        <strain evidence="5 6">Ae27</strain>
    </source>
</reference>
<sequence>MKRLFYLLFLTSTGLQAQDLSAPANLRLTGTRSWIRADWEDKTSNETGYHLYWSDNNHKPATPNATLPANSTRFYIQQVKGNTRYHVWVEAFDARQHSKTLTGTVLTNTRWSLDSAEARRLDIASSPAVPEGMALFWHDEFNDSLLDRNKWHTTYYSNIDFLKKDNLEAMRNGTLPEAAYTLNGRTINIFTNDSLPVKVYYPSSGRKISSIQTYDWRTNENLLDNSRGGYFEVRVKRSFTGKPQGLNTAFWFDSPGPDLKYYLQEGTTLDGVSGVRPKGQVFEIDVFENIDAQFVLHGHVDEKGQFVHNLNTHIAKGFEHKDQWVTHGILWTPNSIKHYINGQLIKAYTDKHQIYSPNHAMNVFLGSYGGGGSVSMEVDYIRGYQWPLEGNNELPNPGFDANTNLLPWEGNGTLATGRNGSHGLLLKPGQEMEQYVYLNNDANYQLTYWQQGDSPLHAAVANMKLVTGELQQAAAQTQSGKNNFTRQQLYFQTGKEYGRNMKTVRIYFKNTGQQDIILDDVTISKSGK</sequence>
<dbReference type="InterPro" id="IPR003961">
    <property type="entry name" value="FN3_dom"/>
</dbReference>
<keyword evidence="6" id="KW-1185">Reference proteome</keyword>